<dbReference type="PANTHER" id="PTHR37984:SF5">
    <property type="entry name" value="PROTEIN NYNRIN-LIKE"/>
    <property type="match status" value="1"/>
</dbReference>
<evidence type="ECO:0000256" key="1">
    <source>
        <dbReference type="ARBA" id="ARBA00023268"/>
    </source>
</evidence>
<proteinExistence type="predicted"/>
<keyword evidence="3" id="KW-1185">Reference proteome</keyword>
<dbReference type="Pfam" id="PF17919">
    <property type="entry name" value="RT_RNaseH_2"/>
    <property type="match status" value="1"/>
</dbReference>
<dbReference type="InterPro" id="IPR043502">
    <property type="entry name" value="DNA/RNA_pol_sf"/>
</dbReference>
<gene>
    <name evidence="4" type="primary">LOC106012630</name>
</gene>
<dbReference type="InterPro" id="IPR041577">
    <property type="entry name" value="RT_RNaseH_2"/>
</dbReference>
<dbReference type="CDD" id="cd09274">
    <property type="entry name" value="RNase_HI_RT_Ty3"/>
    <property type="match status" value="1"/>
</dbReference>
<reference evidence="4" key="1">
    <citation type="submission" date="2025-08" db="UniProtKB">
        <authorList>
            <consortium name="RefSeq"/>
        </authorList>
    </citation>
    <scope>IDENTIFICATION</scope>
</reference>
<name>A0ABM1A680_APLCA</name>
<dbReference type="InterPro" id="IPR043128">
    <property type="entry name" value="Rev_trsase/Diguanyl_cyclase"/>
</dbReference>
<dbReference type="PANTHER" id="PTHR37984">
    <property type="entry name" value="PROTEIN CBG26694"/>
    <property type="match status" value="1"/>
</dbReference>
<dbReference type="Gene3D" id="3.30.70.270">
    <property type="match status" value="2"/>
</dbReference>
<dbReference type="InterPro" id="IPR050951">
    <property type="entry name" value="Retrovirus_Pol_polyprotein"/>
</dbReference>
<dbReference type="Proteomes" id="UP000694888">
    <property type="component" value="Unplaced"/>
</dbReference>
<dbReference type="GeneID" id="106012630"/>
<keyword evidence="1" id="KW-0511">Multifunctional enzyme</keyword>
<dbReference type="RefSeq" id="XP_012941600.2">
    <property type="nucleotide sequence ID" value="XM_013086146.2"/>
</dbReference>
<dbReference type="SUPFAM" id="SSF56672">
    <property type="entry name" value="DNA/RNA polymerases"/>
    <property type="match status" value="1"/>
</dbReference>
<protein>
    <submittedName>
        <fullName evidence="4">Uncharacterized protein LOC106012630</fullName>
    </submittedName>
</protein>
<accession>A0ABM1A680</accession>
<organism evidence="3 4">
    <name type="scientific">Aplysia californica</name>
    <name type="common">California sea hare</name>
    <dbReference type="NCBI Taxonomy" id="6500"/>
    <lineage>
        <taxon>Eukaryota</taxon>
        <taxon>Metazoa</taxon>
        <taxon>Spiralia</taxon>
        <taxon>Lophotrochozoa</taxon>
        <taxon>Mollusca</taxon>
        <taxon>Gastropoda</taxon>
        <taxon>Heterobranchia</taxon>
        <taxon>Euthyneura</taxon>
        <taxon>Tectipleura</taxon>
        <taxon>Aplysiida</taxon>
        <taxon>Aplysioidea</taxon>
        <taxon>Aplysiidae</taxon>
        <taxon>Aplysia</taxon>
    </lineage>
</organism>
<evidence type="ECO:0000259" key="2">
    <source>
        <dbReference type="Pfam" id="PF17919"/>
    </source>
</evidence>
<evidence type="ECO:0000313" key="3">
    <source>
        <dbReference type="Proteomes" id="UP000694888"/>
    </source>
</evidence>
<sequence length="228" mass="25731">MRRNTCRISDKGLRCRLEKCSFAQPFVEYLGHYLSKNGIAKGPKTDAIMKMPEPSNVSSLRSFLGQVQFYSKFLPKLSTILEPLYRLTKKDTPWQWGAPEQTAFQHIKDCLSADTALAHFNPALEVGISCDASDVGIGCVLFHRYSDGSERPIANVSKTLTQTQRRYSQIQKEALAIIFGLNKFHQFLYGRRFILVTDHKPLIALFGPTKPMSCKGNELRADLIISLT</sequence>
<feature type="domain" description="Reverse transcriptase/retrotransposon-derived protein RNase H-like" evidence="2">
    <location>
        <begin position="96"/>
        <end position="194"/>
    </location>
</feature>
<evidence type="ECO:0000313" key="4">
    <source>
        <dbReference type="RefSeq" id="XP_012941600.2"/>
    </source>
</evidence>